<dbReference type="InterPro" id="IPR036865">
    <property type="entry name" value="CRAL-TRIO_dom_sf"/>
</dbReference>
<feature type="domain" description="CRAL-TRIO" evidence="1">
    <location>
        <begin position="88"/>
        <end position="249"/>
    </location>
</feature>
<dbReference type="SUPFAM" id="SSF52087">
    <property type="entry name" value="CRAL/TRIO domain"/>
    <property type="match status" value="1"/>
</dbReference>
<accession>A0AAN7P8W6</accession>
<reference evidence="3" key="1">
    <citation type="submission" date="2023-01" db="EMBL/GenBank/DDBJ databases">
        <title>Key to firefly adult light organ development and bioluminescence: homeobox transcription factors regulate luciferase expression and transportation to peroxisome.</title>
        <authorList>
            <person name="Fu X."/>
        </authorList>
    </citation>
    <scope>NUCLEOTIDE SEQUENCE [LARGE SCALE GENOMIC DNA]</scope>
</reference>
<dbReference type="SMART" id="SM01100">
    <property type="entry name" value="CRAL_TRIO_N"/>
    <property type="match status" value="1"/>
</dbReference>
<dbReference type="PRINTS" id="PR00180">
    <property type="entry name" value="CRETINALDHBP"/>
</dbReference>
<name>A0AAN7P8W6_9COLE</name>
<evidence type="ECO:0000259" key="1">
    <source>
        <dbReference type="PROSITE" id="PS50191"/>
    </source>
</evidence>
<dbReference type="SMART" id="SM00516">
    <property type="entry name" value="SEC14"/>
    <property type="match status" value="1"/>
</dbReference>
<proteinExistence type="predicted"/>
<dbReference type="SUPFAM" id="SSF46938">
    <property type="entry name" value="CRAL/TRIO N-terminal domain"/>
    <property type="match status" value="1"/>
</dbReference>
<dbReference type="EMBL" id="JARPUR010000003">
    <property type="protein sequence ID" value="KAK4879702.1"/>
    <property type="molecule type" value="Genomic_DNA"/>
</dbReference>
<protein>
    <recommendedName>
        <fullName evidence="1">CRAL-TRIO domain-containing protein</fullName>
    </recommendedName>
</protein>
<dbReference type="Gene3D" id="3.40.525.10">
    <property type="entry name" value="CRAL-TRIO lipid binding domain"/>
    <property type="match status" value="1"/>
</dbReference>
<dbReference type="Gene3D" id="1.10.8.20">
    <property type="entry name" value="N-terminal domain of phosphatidylinositol transfer protein sec14p"/>
    <property type="match status" value="1"/>
</dbReference>
<dbReference type="Proteomes" id="UP001353858">
    <property type="component" value="Unassembled WGS sequence"/>
</dbReference>
<dbReference type="GO" id="GO:1902936">
    <property type="term" value="F:phosphatidylinositol bisphosphate binding"/>
    <property type="evidence" value="ECO:0007669"/>
    <property type="project" value="TreeGrafter"/>
</dbReference>
<dbReference type="CDD" id="cd00170">
    <property type="entry name" value="SEC14"/>
    <property type="match status" value="1"/>
</dbReference>
<dbReference type="PANTHER" id="PTHR10174">
    <property type="entry name" value="ALPHA-TOCOPHEROL TRANSFER PROTEIN-RELATED"/>
    <property type="match status" value="1"/>
</dbReference>
<dbReference type="PROSITE" id="PS50191">
    <property type="entry name" value="CRAL_TRIO"/>
    <property type="match status" value="1"/>
</dbReference>
<dbReference type="InterPro" id="IPR036273">
    <property type="entry name" value="CRAL/TRIO_N_dom_sf"/>
</dbReference>
<dbReference type="AlphaFoldDB" id="A0AAN7P8W6"/>
<gene>
    <name evidence="2" type="ORF">RN001_007848</name>
</gene>
<comment type="caution">
    <text evidence="2">The sequence shown here is derived from an EMBL/GenBank/DDBJ whole genome shotgun (WGS) entry which is preliminary data.</text>
</comment>
<dbReference type="InterPro" id="IPR001251">
    <property type="entry name" value="CRAL-TRIO_dom"/>
</dbReference>
<evidence type="ECO:0000313" key="2">
    <source>
        <dbReference type="EMBL" id="KAK4879702.1"/>
    </source>
</evidence>
<dbReference type="Pfam" id="PF00650">
    <property type="entry name" value="CRAL_TRIO"/>
    <property type="match status" value="1"/>
</dbReference>
<sequence>MKSNNGSLVDYSGKQLTDENIQECIQELRELLNADKKFQNFRKDDAYLLRFLHCTDFSIHQAYRRIDDFFELMIEYRDWFANGSPLDHKDLIEQNTRIILSDVRDNLGRRIFISRLGCIDVNQMSAQQSAWVDELWLELVMDEPETQATGVSVILDMKDYSWRMFKWLTISNIKFGTKKADLYPCKELVYHVVNTSTLINASVKLIWPFLSAKLKERFHFHFDNWESLHKHISPNVLPPEYGGTGSELNFKKLNQWLYDNSDLVAENLKHQHMCQ</sequence>
<dbReference type="GO" id="GO:0016020">
    <property type="term" value="C:membrane"/>
    <property type="evidence" value="ECO:0007669"/>
    <property type="project" value="TreeGrafter"/>
</dbReference>
<dbReference type="Gene3D" id="1.20.5.1200">
    <property type="entry name" value="Alpha-tocopherol transfer"/>
    <property type="match status" value="1"/>
</dbReference>
<evidence type="ECO:0000313" key="3">
    <source>
        <dbReference type="Proteomes" id="UP001353858"/>
    </source>
</evidence>
<dbReference type="PANTHER" id="PTHR10174:SF226">
    <property type="entry name" value="CLAVESIN-1-LIKE PROTEIN"/>
    <property type="match status" value="1"/>
</dbReference>
<dbReference type="InterPro" id="IPR011074">
    <property type="entry name" value="CRAL/TRIO_N_dom"/>
</dbReference>
<keyword evidence="3" id="KW-1185">Reference proteome</keyword>
<organism evidence="2 3">
    <name type="scientific">Aquatica leii</name>
    <dbReference type="NCBI Taxonomy" id="1421715"/>
    <lineage>
        <taxon>Eukaryota</taxon>
        <taxon>Metazoa</taxon>
        <taxon>Ecdysozoa</taxon>
        <taxon>Arthropoda</taxon>
        <taxon>Hexapoda</taxon>
        <taxon>Insecta</taxon>
        <taxon>Pterygota</taxon>
        <taxon>Neoptera</taxon>
        <taxon>Endopterygota</taxon>
        <taxon>Coleoptera</taxon>
        <taxon>Polyphaga</taxon>
        <taxon>Elateriformia</taxon>
        <taxon>Elateroidea</taxon>
        <taxon>Lampyridae</taxon>
        <taxon>Luciolinae</taxon>
        <taxon>Aquatica</taxon>
    </lineage>
</organism>